<proteinExistence type="predicted"/>
<dbReference type="InterPro" id="IPR036423">
    <property type="entry name" value="SOD-like_Cu/Zn_dom_sf"/>
</dbReference>
<dbReference type="SUPFAM" id="SSF49329">
    <property type="entry name" value="Cu,Zn superoxide dismutase-like"/>
    <property type="match status" value="4"/>
</dbReference>
<evidence type="ECO:0000313" key="2">
    <source>
        <dbReference type="EMBL" id="JAP04102.1"/>
    </source>
</evidence>
<organism evidence="2">
    <name type="scientific">Triatoma dimidiata</name>
    <name type="common">Kissing bug</name>
    <name type="synonym">Meccus dimidiatus</name>
    <dbReference type="NCBI Taxonomy" id="72491"/>
    <lineage>
        <taxon>Eukaryota</taxon>
        <taxon>Metazoa</taxon>
        <taxon>Ecdysozoa</taxon>
        <taxon>Arthropoda</taxon>
        <taxon>Hexapoda</taxon>
        <taxon>Insecta</taxon>
        <taxon>Pterygota</taxon>
        <taxon>Neoptera</taxon>
        <taxon>Paraneoptera</taxon>
        <taxon>Hemiptera</taxon>
        <taxon>Heteroptera</taxon>
        <taxon>Panheteroptera</taxon>
        <taxon>Cimicomorpha</taxon>
        <taxon>Reduviidae</taxon>
        <taxon>Triatominae</taxon>
        <taxon>Triatoma</taxon>
    </lineage>
</organism>
<feature type="non-terminal residue" evidence="2">
    <location>
        <position position="1"/>
    </location>
</feature>
<dbReference type="PANTHER" id="PTHR20910:SF1">
    <property type="entry name" value="SUPEROXIDE DISMUTASE COPPER_ZINC BINDING DOMAIN-CONTAINING PROTEIN"/>
    <property type="match status" value="1"/>
</dbReference>
<name>A0A0V0G7R7_TRIDM</name>
<dbReference type="GO" id="GO:0046872">
    <property type="term" value="F:metal ion binding"/>
    <property type="evidence" value="ECO:0007669"/>
    <property type="project" value="InterPro"/>
</dbReference>
<feature type="chain" id="PRO_5006865171" evidence="1">
    <location>
        <begin position="26"/>
        <end position="1070"/>
    </location>
</feature>
<protein>
    <submittedName>
        <fullName evidence="2">Putative copper/zinc superoxide dismutase</fullName>
    </submittedName>
</protein>
<sequence length="1070" mass="119438">FIIHKMFSIFGGLIVEFFLINHCLAIELTAHISENGLHGFVTMSDDNGAINVYTKLSVIGEWSWNIRELPVDYTELSDRCTDRKLGAILIDLSQLVGPISSNTTSLTTRSEQLSLIGQNGMWSRSILLQSASGEKACATLMASGNSSVEIAEADFTGENGLNGKVLIQWFGSSSATDTVIYTDLYHIQRGFRTTHHWRIYSTDILESDADREKENCNSLQEVLMDLSTRLGELKVGGRQLIRDPGLQRLDISNPKRYLYLVLIDNNHPDTFFGCARLKLKHPTLVKALVMSHGVTGYLSLEQESILTPTRAVLNITRVMDPVLGGFRIHTLPALPPIDGSPVLDQCRQISNVYNPTDKGIAASAPVPGVDSQDRYAVGDVSGKIGYAGEREWDVFLPLIGRYSIVHRSLVIYRNGESGVEEPWICSALTRYLWDHPEYKMPIITAEAFYRYPLVGRIIFHQPAKPYFGETTILVEGLVYSDGTSLNTTHEHRWGIHINPPGKDYFNWTARCISAGAVFNPYKVNETVNAESVVGDLSARLTHLVISGSKRAIDESRTLFTLDNLPLTGLNSILGKSLVIFDDHGPKARGDRLACSKITSIFRRKAVARNWFGNGFPTSVSGKIEFYQQTEYGITDIEMNIEGLEDIGDYQITMTPVLEILEFPCEETTLYGVYNPHSANPHLAARHQGATPDQLPVGDLSGKFGQLLGYSSVQKVGQNDSNLMIFGQTSIIGRSLIFVSHTTGRRWACTTIERGYAPSEARELRAIASFHHPNGFAYGYMRMTQLIHNDDSSSDTVIEVNLRHPGKHDRNITYNHNWAIYVNPVGVDAAVKILNTRCTAAGYIWNPYYTQLADPLNDELYRKECGPDLPLRCYVGDLSGRLGTIDLGNGRRVFSDPNFPLEGKVSAMGRSIVILNKERGSEKFACANIEPDYDTVKYVNVRRPPKFVVSQFLEDIRKVMGLPEWFLTVDSRKTNILYNGACIQLLIHFKGPQANKLEQDFSRLLSSGRLSEPSIYMPGYIPSKKRPTTISYKLCSTSPTDDKTYRLKGDAVTIRTSYTLLAVILFIKARF</sequence>
<dbReference type="EMBL" id="GECL01002022">
    <property type="protein sequence ID" value="JAP04102.1"/>
    <property type="molecule type" value="Transcribed_RNA"/>
</dbReference>
<dbReference type="AlphaFoldDB" id="A0A0V0G7R7"/>
<dbReference type="Gene3D" id="2.60.40.200">
    <property type="entry name" value="Superoxide dismutase, copper/zinc binding domain"/>
    <property type="match status" value="4"/>
</dbReference>
<dbReference type="GO" id="GO:0006801">
    <property type="term" value="P:superoxide metabolic process"/>
    <property type="evidence" value="ECO:0007669"/>
    <property type="project" value="InterPro"/>
</dbReference>
<accession>A0A0V0G7R7</accession>
<dbReference type="PANTHER" id="PTHR20910">
    <property type="entry name" value="AGAP001623-PA"/>
    <property type="match status" value="1"/>
</dbReference>
<keyword evidence="1" id="KW-0732">Signal</keyword>
<reference evidence="2" key="1">
    <citation type="journal article" date="2018" name="J. Proteomics">
        <title>Exploring the molecular complexity of Triatoma dimidiata sialome.</title>
        <authorList>
            <person name="Santiago P.B."/>
            <person name="de Araujo C.N."/>
            <person name="Charneau S."/>
            <person name="Bastos I.M.D."/>
            <person name="Assumpcao T.C.F."/>
            <person name="Queiroz R.M.L."/>
            <person name="Praca Y.R."/>
            <person name="Cordeiro T.M."/>
            <person name="Garcia C.H.S."/>
            <person name="da Silva I.G."/>
            <person name="Raiol T."/>
            <person name="Motta F.N."/>
            <person name="de Araujo Oliveira J.V."/>
            <person name="de Sousa M.V."/>
            <person name="Ribeiro J.M.C."/>
            <person name="de Santana J.M."/>
        </authorList>
    </citation>
    <scope>NUCLEOTIDE SEQUENCE</scope>
    <source>
        <strain evidence="2">Santander</strain>
        <tissue evidence="2">Salivary glands</tissue>
    </source>
</reference>
<evidence type="ECO:0000256" key="1">
    <source>
        <dbReference type="SAM" id="SignalP"/>
    </source>
</evidence>
<dbReference type="InterPro" id="IPR053257">
    <property type="entry name" value="Cu-only_SOD"/>
</dbReference>
<feature type="signal peptide" evidence="1">
    <location>
        <begin position="1"/>
        <end position="25"/>
    </location>
</feature>